<evidence type="ECO:0000313" key="4">
    <source>
        <dbReference type="Proteomes" id="UP000182624"/>
    </source>
</evidence>
<reference evidence="4" key="1">
    <citation type="submission" date="2016-10" db="EMBL/GenBank/DDBJ databases">
        <authorList>
            <person name="Varghese N."/>
            <person name="Submissions S."/>
        </authorList>
    </citation>
    <scope>NUCLEOTIDE SEQUENCE [LARGE SCALE GENOMIC DNA]</scope>
    <source>
        <strain evidence="4">P18</strain>
    </source>
</reference>
<organism evidence="3 4">
    <name type="scientific">Butyrivibrio proteoclasticus</name>
    <dbReference type="NCBI Taxonomy" id="43305"/>
    <lineage>
        <taxon>Bacteria</taxon>
        <taxon>Bacillati</taxon>
        <taxon>Bacillota</taxon>
        <taxon>Clostridia</taxon>
        <taxon>Lachnospirales</taxon>
        <taxon>Lachnospiraceae</taxon>
        <taxon>Butyrivibrio</taxon>
    </lineage>
</organism>
<sequence>MPIQVKKEIDFFTIDEQRAFISVAKDYANYPQFRLILETGMRTSELIGLQWKNVDFEKKEIHIRRTLEYRYSLKKWTWGPPKTNHGIRIIKMTEKAYEILMAVKNGHSNINDRTPEEFKDIVFLNRTGFPTKNSTYDAAFAEDV</sequence>
<dbReference type="Pfam" id="PF00589">
    <property type="entry name" value="Phage_integrase"/>
    <property type="match status" value="1"/>
</dbReference>
<dbReference type="RefSeq" id="WP_074890424.1">
    <property type="nucleotide sequence ID" value="NZ_FOXO01000025.1"/>
</dbReference>
<keyword evidence="4" id="KW-1185">Reference proteome</keyword>
<dbReference type="GO" id="GO:0006310">
    <property type="term" value="P:DNA recombination"/>
    <property type="evidence" value="ECO:0007669"/>
    <property type="project" value="UniProtKB-KW"/>
</dbReference>
<accession>A0A1I5WU91</accession>
<dbReference type="GO" id="GO:0015074">
    <property type="term" value="P:DNA integration"/>
    <property type="evidence" value="ECO:0007669"/>
    <property type="project" value="InterPro"/>
</dbReference>
<dbReference type="InterPro" id="IPR013762">
    <property type="entry name" value="Integrase-like_cat_sf"/>
</dbReference>
<proteinExistence type="predicted"/>
<keyword evidence="1" id="KW-0233">DNA recombination</keyword>
<name>A0A1I5WU91_9FIRM</name>
<dbReference type="CDD" id="cd01189">
    <property type="entry name" value="INT_ICEBs1_C_like"/>
    <property type="match status" value="1"/>
</dbReference>
<evidence type="ECO:0000256" key="1">
    <source>
        <dbReference type="ARBA" id="ARBA00023172"/>
    </source>
</evidence>
<gene>
    <name evidence="3" type="ORF">SAMN04487928_12534</name>
</gene>
<protein>
    <submittedName>
        <fullName evidence="3">Phage integrase family protein</fullName>
    </submittedName>
</protein>
<dbReference type="Proteomes" id="UP000182624">
    <property type="component" value="Unassembled WGS sequence"/>
</dbReference>
<dbReference type="SUPFAM" id="SSF56349">
    <property type="entry name" value="DNA breaking-rejoining enzymes"/>
    <property type="match status" value="1"/>
</dbReference>
<dbReference type="GO" id="GO:0003677">
    <property type="term" value="F:DNA binding"/>
    <property type="evidence" value="ECO:0007669"/>
    <property type="project" value="InterPro"/>
</dbReference>
<evidence type="ECO:0000259" key="2">
    <source>
        <dbReference type="PROSITE" id="PS51898"/>
    </source>
</evidence>
<dbReference type="AlphaFoldDB" id="A0A1I5WU91"/>
<dbReference type="OrthoDB" id="111144at2"/>
<dbReference type="InterPro" id="IPR002104">
    <property type="entry name" value="Integrase_catalytic"/>
</dbReference>
<dbReference type="PROSITE" id="PS51898">
    <property type="entry name" value="TYR_RECOMBINASE"/>
    <property type="match status" value="1"/>
</dbReference>
<evidence type="ECO:0000313" key="3">
    <source>
        <dbReference type="EMBL" id="SFQ23289.1"/>
    </source>
</evidence>
<dbReference type="EMBL" id="FOXO01000025">
    <property type="protein sequence ID" value="SFQ23289.1"/>
    <property type="molecule type" value="Genomic_DNA"/>
</dbReference>
<dbReference type="InterPro" id="IPR011010">
    <property type="entry name" value="DNA_brk_join_enz"/>
</dbReference>
<dbReference type="Gene3D" id="1.10.443.10">
    <property type="entry name" value="Intergrase catalytic core"/>
    <property type="match status" value="1"/>
</dbReference>
<feature type="domain" description="Tyr recombinase" evidence="2">
    <location>
        <begin position="7"/>
        <end position="144"/>
    </location>
</feature>